<dbReference type="Proteomes" id="UP000314294">
    <property type="component" value="Unassembled WGS sequence"/>
</dbReference>
<feature type="region of interest" description="Disordered" evidence="1">
    <location>
        <begin position="1"/>
        <end position="28"/>
    </location>
</feature>
<sequence length="145" mass="15564">MAEVSYSGVREGTREGPGDSSSPLVMDVDAPRRPLATLVLLQTLLKVRARTGGVETEEGSELDVKQRGRDAVIDGGVMEECSQFQDHEMGGYEEGRSPPPPPPPPQPAASKRSRPLGQTPSRSVFLFLKGLRRAAGRLSRTKGAP</sequence>
<name>A0A4Z2GZS1_9TELE</name>
<evidence type="ECO:0000313" key="2">
    <source>
        <dbReference type="EMBL" id="TNN59016.1"/>
    </source>
</evidence>
<feature type="compositionally biased region" description="Basic and acidic residues" evidence="1">
    <location>
        <begin position="85"/>
        <end position="96"/>
    </location>
</feature>
<feature type="region of interest" description="Disordered" evidence="1">
    <location>
        <begin position="77"/>
        <end position="123"/>
    </location>
</feature>
<evidence type="ECO:0000256" key="1">
    <source>
        <dbReference type="SAM" id="MobiDB-lite"/>
    </source>
</evidence>
<organism evidence="2 3">
    <name type="scientific">Liparis tanakae</name>
    <name type="common">Tanaka's snailfish</name>
    <dbReference type="NCBI Taxonomy" id="230148"/>
    <lineage>
        <taxon>Eukaryota</taxon>
        <taxon>Metazoa</taxon>
        <taxon>Chordata</taxon>
        <taxon>Craniata</taxon>
        <taxon>Vertebrata</taxon>
        <taxon>Euteleostomi</taxon>
        <taxon>Actinopterygii</taxon>
        <taxon>Neopterygii</taxon>
        <taxon>Teleostei</taxon>
        <taxon>Neoteleostei</taxon>
        <taxon>Acanthomorphata</taxon>
        <taxon>Eupercaria</taxon>
        <taxon>Perciformes</taxon>
        <taxon>Cottioidei</taxon>
        <taxon>Cottales</taxon>
        <taxon>Liparidae</taxon>
        <taxon>Liparis</taxon>
    </lineage>
</organism>
<evidence type="ECO:0000313" key="3">
    <source>
        <dbReference type="Proteomes" id="UP000314294"/>
    </source>
</evidence>
<proteinExistence type="predicted"/>
<dbReference type="EMBL" id="SRLO01000365">
    <property type="protein sequence ID" value="TNN59016.1"/>
    <property type="molecule type" value="Genomic_DNA"/>
</dbReference>
<protein>
    <submittedName>
        <fullName evidence="2">Uncharacterized protein</fullName>
    </submittedName>
</protein>
<comment type="caution">
    <text evidence="2">The sequence shown here is derived from an EMBL/GenBank/DDBJ whole genome shotgun (WGS) entry which is preliminary data.</text>
</comment>
<accession>A0A4Z2GZS1</accession>
<feature type="region of interest" description="Disordered" evidence="1">
    <location>
        <begin position="51"/>
        <end position="70"/>
    </location>
</feature>
<gene>
    <name evidence="2" type="ORF">EYF80_030754</name>
</gene>
<keyword evidence="3" id="KW-1185">Reference proteome</keyword>
<reference evidence="2 3" key="1">
    <citation type="submission" date="2019-03" db="EMBL/GenBank/DDBJ databases">
        <title>First draft genome of Liparis tanakae, snailfish: a comprehensive survey of snailfish specific genes.</title>
        <authorList>
            <person name="Kim W."/>
            <person name="Song I."/>
            <person name="Jeong J.-H."/>
            <person name="Kim D."/>
            <person name="Kim S."/>
            <person name="Ryu S."/>
            <person name="Song J.Y."/>
            <person name="Lee S.K."/>
        </authorList>
    </citation>
    <scope>NUCLEOTIDE SEQUENCE [LARGE SCALE GENOMIC DNA]</scope>
    <source>
        <tissue evidence="2">Muscle</tissue>
    </source>
</reference>
<feature type="compositionally biased region" description="Pro residues" evidence="1">
    <location>
        <begin position="97"/>
        <end position="107"/>
    </location>
</feature>
<dbReference type="AlphaFoldDB" id="A0A4Z2GZS1"/>